<feature type="transmembrane region" description="Helical" evidence="2">
    <location>
        <begin position="429"/>
        <end position="449"/>
    </location>
</feature>
<organism evidence="3 4">
    <name type="scientific">Singulisphaera acidiphila (strain ATCC BAA-1392 / DSM 18658 / VKM B-2454 / MOB10)</name>
    <dbReference type="NCBI Taxonomy" id="886293"/>
    <lineage>
        <taxon>Bacteria</taxon>
        <taxon>Pseudomonadati</taxon>
        <taxon>Planctomycetota</taxon>
        <taxon>Planctomycetia</taxon>
        <taxon>Isosphaerales</taxon>
        <taxon>Isosphaeraceae</taxon>
        <taxon>Singulisphaera</taxon>
    </lineage>
</organism>
<keyword evidence="2" id="KW-0812">Transmembrane</keyword>
<dbReference type="RefSeq" id="WP_015243769.1">
    <property type="nucleotide sequence ID" value="NC_019892.1"/>
</dbReference>
<evidence type="ECO:0008006" key="5">
    <source>
        <dbReference type="Google" id="ProtNLM"/>
    </source>
</evidence>
<keyword evidence="2" id="KW-1133">Transmembrane helix</keyword>
<dbReference type="EMBL" id="CP003364">
    <property type="protein sequence ID" value="AGA24584.1"/>
    <property type="molecule type" value="Genomic_DNA"/>
</dbReference>
<feature type="transmembrane region" description="Helical" evidence="2">
    <location>
        <begin position="391"/>
        <end position="409"/>
    </location>
</feature>
<reference evidence="3 4" key="1">
    <citation type="submission" date="2012-02" db="EMBL/GenBank/DDBJ databases">
        <title>Complete sequence of chromosome of Singulisphaera acidiphila DSM 18658.</title>
        <authorList>
            <consortium name="US DOE Joint Genome Institute (JGI-PGF)"/>
            <person name="Lucas S."/>
            <person name="Copeland A."/>
            <person name="Lapidus A."/>
            <person name="Glavina del Rio T."/>
            <person name="Dalin E."/>
            <person name="Tice H."/>
            <person name="Bruce D."/>
            <person name="Goodwin L."/>
            <person name="Pitluck S."/>
            <person name="Peters L."/>
            <person name="Ovchinnikova G."/>
            <person name="Chertkov O."/>
            <person name="Kyrpides N."/>
            <person name="Mavromatis K."/>
            <person name="Ivanova N."/>
            <person name="Brettin T."/>
            <person name="Detter J.C."/>
            <person name="Han C."/>
            <person name="Larimer F."/>
            <person name="Land M."/>
            <person name="Hauser L."/>
            <person name="Markowitz V."/>
            <person name="Cheng J.-F."/>
            <person name="Hugenholtz P."/>
            <person name="Woyke T."/>
            <person name="Wu D."/>
            <person name="Tindall B."/>
            <person name="Pomrenke H."/>
            <person name="Brambilla E."/>
            <person name="Klenk H.-P."/>
            <person name="Eisen J.A."/>
        </authorList>
    </citation>
    <scope>NUCLEOTIDE SEQUENCE [LARGE SCALE GENOMIC DNA]</scope>
    <source>
        <strain evidence="4">ATCC BAA-1392 / DSM 18658 / VKM B-2454 / MOB10</strain>
    </source>
</reference>
<dbReference type="Proteomes" id="UP000010798">
    <property type="component" value="Chromosome"/>
</dbReference>
<feature type="transmembrane region" description="Helical" evidence="2">
    <location>
        <begin position="141"/>
        <end position="160"/>
    </location>
</feature>
<evidence type="ECO:0000256" key="2">
    <source>
        <dbReference type="SAM" id="Phobius"/>
    </source>
</evidence>
<accession>L0D569</accession>
<sequence>MRPEMQHATTLRSAAPHRQHAAPEPGSNPAPALAEQARPGLYPGEPEACRRDYRQFLPILAHLGLFLAVFKVFRVEGRAFQLLIALSLVALPVHYLLPYRWKKPLFVAVSIAGLALVFGPLAATYVVALALLLIGVCRLPIPWWTRATTLAVIAVAIARIRPESLAATVPESVWPVLATMFMFRILIYLYELKHAKVPESVVDTLSYFFLLPNYCFLHFPVVDYRTLHRGYFSREIHTTQRAGLQMIFDGTIHLLLYRLVYHEWLIPAEEVQGITSLVRYLVCNYLLYLRVSGQFHMACGMLHLFGFQLPLTHHHYLLATGFTDYWRRINIYWKDFMVRLVFNPVVFRLKRWPQPAALAIATVVVFVTTWALHAYQSFWLRGSWGFSGPDALFWGILGALVLVNVQLDARRSRARTRASKGPLTALGHLVRGAKVAATFTTIALLWSLWSSPTLESWVDLMRRGTGI</sequence>
<feature type="transmembrane region" description="Helical" evidence="2">
    <location>
        <begin position="205"/>
        <end position="224"/>
    </location>
</feature>
<keyword evidence="4" id="KW-1185">Reference proteome</keyword>
<proteinExistence type="predicted"/>
<dbReference type="eggNOG" id="COG1696">
    <property type="taxonomic scope" value="Bacteria"/>
</dbReference>
<dbReference type="AlphaFoldDB" id="L0D569"/>
<evidence type="ECO:0000313" key="4">
    <source>
        <dbReference type="Proteomes" id="UP000010798"/>
    </source>
</evidence>
<evidence type="ECO:0000256" key="1">
    <source>
        <dbReference type="SAM" id="MobiDB-lite"/>
    </source>
</evidence>
<dbReference type="HOGENOM" id="CLU_587799_0_0_0"/>
<dbReference type="KEGG" id="saci:Sinac_0126"/>
<feature type="transmembrane region" description="Helical" evidence="2">
    <location>
        <begin position="172"/>
        <end position="190"/>
    </location>
</feature>
<feature type="transmembrane region" description="Helical" evidence="2">
    <location>
        <begin position="105"/>
        <end position="135"/>
    </location>
</feature>
<feature type="region of interest" description="Disordered" evidence="1">
    <location>
        <begin position="1"/>
        <end position="36"/>
    </location>
</feature>
<keyword evidence="2" id="KW-0472">Membrane</keyword>
<feature type="transmembrane region" description="Helical" evidence="2">
    <location>
        <begin position="79"/>
        <end position="98"/>
    </location>
</feature>
<feature type="transmembrane region" description="Helical" evidence="2">
    <location>
        <begin position="56"/>
        <end position="73"/>
    </location>
</feature>
<dbReference type="STRING" id="886293.Sinac_0126"/>
<feature type="transmembrane region" description="Helical" evidence="2">
    <location>
        <begin position="356"/>
        <end position="379"/>
    </location>
</feature>
<evidence type="ECO:0000313" key="3">
    <source>
        <dbReference type="EMBL" id="AGA24584.1"/>
    </source>
</evidence>
<protein>
    <recommendedName>
        <fullName evidence="5">Membrane protein involved in D-alanine export</fullName>
    </recommendedName>
</protein>
<gene>
    <name evidence="3" type="ordered locus">Sinac_0126</name>
</gene>
<name>L0D569_SINAD</name>